<keyword evidence="2" id="KW-1133">Transmembrane helix</keyword>
<feature type="region of interest" description="Disordered" evidence="1">
    <location>
        <begin position="964"/>
        <end position="983"/>
    </location>
</feature>
<feature type="region of interest" description="Disordered" evidence="1">
    <location>
        <begin position="931"/>
        <end position="951"/>
    </location>
</feature>
<evidence type="ECO:0000256" key="2">
    <source>
        <dbReference type="SAM" id="Phobius"/>
    </source>
</evidence>
<keyword evidence="2" id="KW-0472">Membrane</keyword>
<reference evidence="3" key="1">
    <citation type="submission" date="2021-12" db="EMBL/GenBank/DDBJ databases">
        <title>Prjna785345.</title>
        <authorList>
            <person name="Rujirawat T."/>
            <person name="Krajaejun T."/>
        </authorList>
    </citation>
    <scope>NUCLEOTIDE SEQUENCE</scope>
    <source>
        <strain evidence="3">Pi057C3</strain>
    </source>
</reference>
<feature type="region of interest" description="Disordered" evidence="1">
    <location>
        <begin position="79"/>
        <end position="98"/>
    </location>
</feature>
<protein>
    <recommendedName>
        <fullName evidence="5">Transmembrane protein</fullName>
    </recommendedName>
</protein>
<evidence type="ECO:0000256" key="1">
    <source>
        <dbReference type="SAM" id="MobiDB-lite"/>
    </source>
</evidence>
<dbReference type="Proteomes" id="UP001209570">
    <property type="component" value="Unassembled WGS sequence"/>
</dbReference>
<feature type="compositionally biased region" description="Low complexity" evidence="1">
    <location>
        <begin position="809"/>
        <end position="821"/>
    </location>
</feature>
<feature type="region of interest" description="Disordered" evidence="1">
    <location>
        <begin position="1"/>
        <end position="67"/>
    </location>
</feature>
<feature type="region of interest" description="Disordered" evidence="1">
    <location>
        <begin position="896"/>
        <end position="918"/>
    </location>
</feature>
<feature type="transmembrane region" description="Helical" evidence="2">
    <location>
        <begin position="554"/>
        <end position="574"/>
    </location>
</feature>
<evidence type="ECO:0008006" key="5">
    <source>
        <dbReference type="Google" id="ProtNLM"/>
    </source>
</evidence>
<feature type="compositionally biased region" description="Polar residues" evidence="1">
    <location>
        <begin position="934"/>
        <end position="944"/>
    </location>
</feature>
<dbReference type="EMBL" id="JAKCXM010000657">
    <property type="protein sequence ID" value="KAJ0392346.1"/>
    <property type="molecule type" value="Genomic_DNA"/>
</dbReference>
<name>A0AAD5Q286_PYTIN</name>
<dbReference type="AlphaFoldDB" id="A0AAD5Q286"/>
<feature type="region of interest" description="Disordered" evidence="1">
    <location>
        <begin position="996"/>
        <end position="1018"/>
    </location>
</feature>
<feature type="transmembrane region" description="Helical" evidence="2">
    <location>
        <begin position="635"/>
        <end position="659"/>
    </location>
</feature>
<evidence type="ECO:0000313" key="4">
    <source>
        <dbReference type="Proteomes" id="UP001209570"/>
    </source>
</evidence>
<feature type="transmembrane region" description="Helical" evidence="2">
    <location>
        <begin position="446"/>
        <end position="465"/>
    </location>
</feature>
<feature type="transmembrane region" description="Helical" evidence="2">
    <location>
        <begin position="244"/>
        <end position="267"/>
    </location>
</feature>
<feature type="compositionally biased region" description="Acidic residues" evidence="1">
    <location>
        <begin position="826"/>
        <end position="836"/>
    </location>
</feature>
<sequence length="1121" mass="127547">MWSAIKARWTQRQPRARADSGEPSDADVVSATLSPSHWRGAPPPLSTDTLSVASNPSIPSSYDSDARRHAQEVISRRYFGTTSPSAGSSGGGIPRSASLDRCGLDRAMSLEQRREDQRTFQDLVHLANTNQPVSLDVFRRRRRPSCTQTAGDAPAHGLVSDDVCDRRLNTHLIEAYIAYARSIGREPDIALRVGDALSDEEEDADVGAYRQSLVQERRTLEEREHWWTRWLGTRYSRRRGCVQFWAFLAMSVLVSVVFAVFIAYIAMDEVLHLDAFTAQNVVLRDDFAYLHIRDEVGFRLVYDIQAAPEQPSGVAPAFQVLLLDDDNFEDYVDGKPFEYVAHASRERTTFASLPLTRVENGDHEDMFLVIQPCSLPWKDPGADFCSLSRLPSRVSSGTKIHKLKTPRPTKRNAAANASALEGFVLQRFSINPMPDDCAASGFKGGAYLLIFLPYVIVSLFGLRVFQMAFHCESFRANLERNYRDEFAVPEAEVDYWQPMPWDRKVPKTRLLGPCCWRKMRRPFEPFYTWWRHENYFTWIFFPYRNERLSRGERAIIIFCSLYVTFYVTFVLALVRDALGDELPLLSSVVVYWAGLTLLPTLAKAVFKEIFKLIFRQRRKFFRLKAAGGDTSGFSFRLAFLAQLLVVVFITLAQGPMLYVWLFRSCTFLREFVYFGVLAAVTRLSLMGLAMDYAWYVIIKTWGWRDLCPYCTERIVHCECFNDDLLVLAVERVGPKWDLIKVLDAVLSRHSQDAPQFELYAPEQLRERWDVLVARAEAHVEKMEKLRACELKRQRDRGRRRSFLERLSFLGDHPQPTTTATTKQDKTDDEDDEDNEEGSTQQQQDGNANAVDCDRERRILALHALIRLDRFERHYDSTIADVFHSLERAVHSLVEKRHRHGRFDTPAQRQARREDEEERRRRAFGLLRGYRVEKTTQPPAATAPSSGDGAAFQAGYEVRLIDRASRRQEEEPSPAAARDRASLPSVASLPRLRRWMSEQAAPTASDSRRERLLSSHRSASIADSENADLIVVVTENPVALERSPSSPSSSSSPLLLPSPLPVPVPLPSASAQSALSRTQSAGSVLQSNTYAVVEREPSAIEAARARVGDFFSWVFKYDSRQF</sequence>
<feature type="compositionally biased region" description="Polar residues" evidence="1">
    <location>
        <begin position="837"/>
        <end position="846"/>
    </location>
</feature>
<evidence type="ECO:0000313" key="3">
    <source>
        <dbReference type="EMBL" id="KAJ0392346.1"/>
    </source>
</evidence>
<keyword evidence="4" id="KW-1185">Reference proteome</keyword>
<feature type="transmembrane region" description="Helical" evidence="2">
    <location>
        <begin position="589"/>
        <end position="614"/>
    </location>
</feature>
<organism evidence="3 4">
    <name type="scientific">Pythium insidiosum</name>
    <name type="common">Pythiosis disease agent</name>
    <dbReference type="NCBI Taxonomy" id="114742"/>
    <lineage>
        <taxon>Eukaryota</taxon>
        <taxon>Sar</taxon>
        <taxon>Stramenopiles</taxon>
        <taxon>Oomycota</taxon>
        <taxon>Peronosporomycetes</taxon>
        <taxon>Pythiales</taxon>
        <taxon>Pythiaceae</taxon>
        <taxon>Pythium</taxon>
    </lineage>
</organism>
<keyword evidence="2" id="KW-0812">Transmembrane</keyword>
<gene>
    <name evidence="3" type="ORF">P43SY_000321</name>
</gene>
<comment type="caution">
    <text evidence="3">The sequence shown here is derived from an EMBL/GenBank/DDBJ whole genome shotgun (WGS) entry which is preliminary data.</text>
</comment>
<accession>A0AAD5Q286</accession>
<feature type="compositionally biased region" description="Polar residues" evidence="1">
    <location>
        <begin position="46"/>
        <end position="63"/>
    </location>
</feature>
<proteinExistence type="predicted"/>
<feature type="region of interest" description="Disordered" evidence="1">
    <location>
        <begin position="809"/>
        <end position="850"/>
    </location>
</feature>